<organism evidence="1 2">
    <name type="scientific">Anaerobiospirillum thomasii</name>
    <dbReference type="NCBI Taxonomy" id="179995"/>
    <lineage>
        <taxon>Bacteria</taxon>
        <taxon>Pseudomonadati</taxon>
        <taxon>Pseudomonadota</taxon>
        <taxon>Gammaproteobacteria</taxon>
        <taxon>Aeromonadales</taxon>
        <taxon>Succinivibrionaceae</taxon>
        <taxon>Anaerobiospirillum</taxon>
    </lineage>
</organism>
<dbReference type="RefSeq" id="WP_113744741.1">
    <property type="nucleotide sequence ID" value="NZ_UAPV01000001.1"/>
</dbReference>
<evidence type="ECO:0000313" key="1">
    <source>
        <dbReference type="EMBL" id="SPT70700.1"/>
    </source>
</evidence>
<name>A0A2X0VSG0_9GAMM</name>
<proteinExistence type="predicted"/>
<gene>
    <name evidence="1" type="ORF">NCTC13093_02118</name>
</gene>
<keyword evidence="2" id="KW-1185">Reference proteome</keyword>
<reference evidence="1 2" key="1">
    <citation type="submission" date="2018-06" db="EMBL/GenBank/DDBJ databases">
        <authorList>
            <consortium name="Pathogen Informatics"/>
            <person name="Doyle S."/>
        </authorList>
    </citation>
    <scope>NUCLEOTIDE SEQUENCE [LARGE SCALE GENOMIC DNA]</scope>
    <source>
        <strain evidence="1 2">NCTC13093</strain>
    </source>
</reference>
<dbReference type="Proteomes" id="UP000250086">
    <property type="component" value="Unassembled WGS sequence"/>
</dbReference>
<evidence type="ECO:0000313" key="2">
    <source>
        <dbReference type="Proteomes" id="UP000250086"/>
    </source>
</evidence>
<protein>
    <submittedName>
        <fullName evidence="1">Uncharacterized protein</fullName>
    </submittedName>
</protein>
<dbReference type="EMBL" id="UAPV01000001">
    <property type="protein sequence ID" value="SPT70700.1"/>
    <property type="molecule type" value="Genomic_DNA"/>
</dbReference>
<dbReference type="AlphaFoldDB" id="A0A2X0VSG0"/>
<accession>A0A2X0VSG0</accession>
<sequence>MSLFILKTSGSSKEGTEDSSALVYQATLNLPDPLYINKIYTLLMQQPLSLPVKSKILAMQADGRHSIKDSMDFNQLSLYKAKDNGAADFKESFYQDKYMGSMKTARDYRSRDRYYAASVSLNSLFCVNNHYLNQGRFMGDALENNDGSRFYQNALNAKYAIKGEKRRSYNTFFTLPEHIQRRLDAINRGVDDEDETKDVRYKESRYYHKVAAMQEQNRFIETKKDKFRRNSKIALIVCLGFAAYYYYVQNFRTDINSVEDMIASLPLQLDEHTTMTAIEDKDQEFIMTIVKDADLYAHVDAQQREESLDRIVRNAQNLCNNPLIGSIVSSGRKVTVLLKSDDNSFERTINIEHCTKGPSQQ</sequence>